<keyword evidence="4" id="KW-0564">Palmitate</keyword>
<dbReference type="RefSeq" id="WP_073280070.1">
    <property type="nucleotide sequence ID" value="NZ_FRAC01000037.1"/>
</dbReference>
<protein>
    <submittedName>
        <fullName evidence="8">Putative aldouronate transport system substrate-binding protein</fullName>
    </submittedName>
</protein>
<evidence type="ECO:0000256" key="5">
    <source>
        <dbReference type="ARBA" id="ARBA00023288"/>
    </source>
</evidence>
<dbReference type="InterPro" id="IPR050490">
    <property type="entry name" value="Bact_solute-bd_prot1"/>
</dbReference>
<keyword evidence="3" id="KW-0472">Membrane</keyword>
<evidence type="ECO:0000256" key="3">
    <source>
        <dbReference type="ARBA" id="ARBA00023136"/>
    </source>
</evidence>
<feature type="signal peptide" evidence="7">
    <location>
        <begin position="1"/>
        <end position="19"/>
    </location>
</feature>
<sequence length="539" mass="60256">MKKKRIAAAFMAVVLAATAFSGCAKNSSGDSAGKEPKGNTGGEKVTVTFFDKNSGSKTFDDDVAKAIMEKTGVTIQVENPSGDPLEKLNLMLTGQNYPDIVLMDRGNEIVNRYIEAGALISLNDLIDKYAPNVKQMYGDVLTKSRYTDGKNYYLNNWYGVDPDASAGVLMRKDLLAEIVGKDRAESAEPFKLSEFIDILKKFKEKYPTINGKDSIAVTLNGDDKNYEGTIYGMYGMKTYYQTEDGSLEHRAKDPKYQEVLKFMNGLYTAGLLDKEWVVNKKEQWVQKLSNGNVFCTFAAYWDTDAANTSLASTVGPDAQFYSYKVVPDDMDASRTTYNGRSTLGWDAIGITNNCKNPEAAMKLIDFLVSEEGQYLMMWGIEGKDWQMKDNKHEPSEEVVNAFQTDFDKESLSTGIRKWTWFIKNGYGSDGTPYDMATKYKLQPTAEFANKSFGESDEWDSADFAGLEPAGSTPEGLKWQKIKDVYDQNFPKIVDAASEDEALSIYKAMIQDMDASGLKDVESYLTKAFQDRMKLWGTEK</sequence>
<evidence type="ECO:0000313" key="8">
    <source>
        <dbReference type="EMBL" id="SHL55437.1"/>
    </source>
</evidence>
<keyword evidence="9" id="KW-1185">Reference proteome</keyword>
<keyword evidence="1" id="KW-1003">Cell membrane</keyword>
<evidence type="ECO:0000313" key="9">
    <source>
        <dbReference type="Proteomes" id="UP000184386"/>
    </source>
</evidence>
<accession>A0A1M7BKH5</accession>
<dbReference type="Gene3D" id="3.40.190.10">
    <property type="entry name" value="Periplasmic binding protein-like II"/>
    <property type="match status" value="2"/>
</dbReference>
<evidence type="ECO:0000256" key="1">
    <source>
        <dbReference type="ARBA" id="ARBA00022475"/>
    </source>
</evidence>
<dbReference type="STRING" id="1121322.SAMN02745136_05163"/>
<reference evidence="8 9" key="1">
    <citation type="submission" date="2016-11" db="EMBL/GenBank/DDBJ databases">
        <authorList>
            <person name="Jaros S."/>
            <person name="Januszkiewicz K."/>
            <person name="Wedrychowicz H."/>
        </authorList>
    </citation>
    <scope>NUCLEOTIDE SEQUENCE [LARGE SCALE GENOMIC DNA]</scope>
    <source>
        <strain evidence="8 9">DSM 15929</strain>
    </source>
</reference>
<evidence type="ECO:0000256" key="2">
    <source>
        <dbReference type="ARBA" id="ARBA00022729"/>
    </source>
</evidence>
<gene>
    <name evidence="8" type="ORF">SAMN02745136_05163</name>
</gene>
<dbReference type="OrthoDB" id="3235892at2"/>
<organism evidence="8 9">
    <name type="scientific">Anaerocolumna jejuensis DSM 15929</name>
    <dbReference type="NCBI Taxonomy" id="1121322"/>
    <lineage>
        <taxon>Bacteria</taxon>
        <taxon>Bacillati</taxon>
        <taxon>Bacillota</taxon>
        <taxon>Clostridia</taxon>
        <taxon>Lachnospirales</taxon>
        <taxon>Lachnospiraceae</taxon>
        <taxon>Anaerocolumna</taxon>
    </lineage>
</organism>
<dbReference type="AlphaFoldDB" id="A0A1M7BKH5"/>
<evidence type="ECO:0000256" key="6">
    <source>
        <dbReference type="SAM" id="MobiDB-lite"/>
    </source>
</evidence>
<evidence type="ECO:0000256" key="4">
    <source>
        <dbReference type="ARBA" id="ARBA00023139"/>
    </source>
</evidence>
<feature type="chain" id="PRO_5039652762" evidence="7">
    <location>
        <begin position="20"/>
        <end position="539"/>
    </location>
</feature>
<dbReference type="EMBL" id="FRAC01000037">
    <property type="protein sequence ID" value="SHL55437.1"/>
    <property type="molecule type" value="Genomic_DNA"/>
</dbReference>
<feature type="region of interest" description="Disordered" evidence="6">
    <location>
        <begin position="24"/>
        <end position="44"/>
    </location>
</feature>
<proteinExistence type="predicted"/>
<dbReference type="Pfam" id="PF13416">
    <property type="entry name" value="SBP_bac_8"/>
    <property type="match status" value="1"/>
</dbReference>
<dbReference type="SUPFAM" id="SSF53850">
    <property type="entry name" value="Periplasmic binding protein-like II"/>
    <property type="match status" value="1"/>
</dbReference>
<dbReference type="InterPro" id="IPR006059">
    <property type="entry name" value="SBP"/>
</dbReference>
<dbReference type="PANTHER" id="PTHR43649">
    <property type="entry name" value="ARABINOSE-BINDING PROTEIN-RELATED"/>
    <property type="match status" value="1"/>
</dbReference>
<dbReference type="Proteomes" id="UP000184386">
    <property type="component" value="Unassembled WGS sequence"/>
</dbReference>
<dbReference type="PANTHER" id="PTHR43649:SF33">
    <property type="entry name" value="POLYGALACTURONAN_RHAMNOGALACTURONAN-BINDING PROTEIN YTCQ"/>
    <property type="match status" value="1"/>
</dbReference>
<evidence type="ECO:0000256" key="7">
    <source>
        <dbReference type="SAM" id="SignalP"/>
    </source>
</evidence>
<dbReference type="PROSITE" id="PS51257">
    <property type="entry name" value="PROKAR_LIPOPROTEIN"/>
    <property type="match status" value="1"/>
</dbReference>
<name>A0A1M7BKH5_9FIRM</name>
<keyword evidence="5" id="KW-0449">Lipoprotein</keyword>
<keyword evidence="2 7" id="KW-0732">Signal</keyword>